<gene>
    <name evidence="1" type="ORF">SAMN04489707_10759</name>
</gene>
<accession>A0A1I7KUZ2</accession>
<proteinExistence type="predicted"/>
<keyword evidence="2" id="KW-1185">Reference proteome</keyword>
<name>A0A1I7KUZ2_9BURK</name>
<feature type="non-terminal residue" evidence="1">
    <location>
        <position position="1"/>
    </location>
</feature>
<dbReference type="STRING" id="343013.SAMN04489707_10759"/>
<dbReference type="RefSeq" id="WP_217647522.1">
    <property type="nucleotide sequence ID" value="NZ_FPBX01000075.1"/>
</dbReference>
<organism evidence="1 2">
    <name type="scientific">Paenacidovorax caeni</name>
    <dbReference type="NCBI Taxonomy" id="343013"/>
    <lineage>
        <taxon>Bacteria</taxon>
        <taxon>Pseudomonadati</taxon>
        <taxon>Pseudomonadota</taxon>
        <taxon>Betaproteobacteria</taxon>
        <taxon>Burkholderiales</taxon>
        <taxon>Comamonadaceae</taxon>
        <taxon>Paenacidovorax</taxon>
    </lineage>
</organism>
<reference evidence="1 2" key="1">
    <citation type="submission" date="2016-10" db="EMBL/GenBank/DDBJ databases">
        <authorList>
            <person name="de Groot N.N."/>
        </authorList>
    </citation>
    <scope>NUCLEOTIDE SEQUENCE [LARGE SCALE GENOMIC DNA]</scope>
    <source>
        <strain evidence="1 2">R-24608</strain>
    </source>
</reference>
<dbReference type="AlphaFoldDB" id="A0A1I7KUZ2"/>
<evidence type="ECO:0000313" key="2">
    <source>
        <dbReference type="Proteomes" id="UP000183656"/>
    </source>
</evidence>
<protein>
    <submittedName>
        <fullName evidence="1">Uncharacterized protein</fullName>
    </submittedName>
</protein>
<evidence type="ECO:0000313" key="1">
    <source>
        <dbReference type="EMBL" id="SFV01225.1"/>
    </source>
</evidence>
<dbReference type="Proteomes" id="UP000183656">
    <property type="component" value="Unassembled WGS sequence"/>
</dbReference>
<dbReference type="EMBL" id="FPBX01000075">
    <property type="protein sequence ID" value="SFV01225.1"/>
    <property type="molecule type" value="Genomic_DNA"/>
</dbReference>
<sequence length="229" mass="24776">GWRPIVPIRIRQSWGCERFPYVSYLMCEIVKNDEFMSEFTGPAELFNAAENQVAILAYGDEGDQPVEVTRTEIESLADALRAAMESLDAAAKDSPLGTPIAVAVLGHYAQELLARIADALEASPATLAPLMALSTYSGLRPHRDRPTPPIRRIDKDLKSALNVIATQASTLSEFLWHAKDTAEESHDLRAANYFLVAQGLAEYIGIVADESTGSNFIGGALDWAKGGAA</sequence>